<feature type="chain" id="PRO_5037448552" evidence="1">
    <location>
        <begin position="20"/>
        <end position="54"/>
    </location>
</feature>
<evidence type="ECO:0000256" key="1">
    <source>
        <dbReference type="SAM" id="SignalP"/>
    </source>
</evidence>
<keyword evidence="2" id="KW-1185">Reference proteome</keyword>
<protein>
    <submittedName>
        <fullName evidence="3">Uncharacterized protein</fullName>
    </submittedName>
</protein>
<name>A0A914RYY3_PAREQ</name>
<reference evidence="3" key="1">
    <citation type="submission" date="2022-11" db="UniProtKB">
        <authorList>
            <consortium name="WormBaseParasite"/>
        </authorList>
    </citation>
    <scope>IDENTIFICATION</scope>
</reference>
<evidence type="ECO:0000313" key="2">
    <source>
        <dbReference type="Proteomes" id="UP000887564"/>
    </source>
</evidence>
<dbReference type="WBParaSite" id="PEQ_0000724501-mRNA-1">
    <property type="protein sequence ID" value="PEQ_0000724501-mRNA-1"/>
    <property type="gene ID" value="PEQ_0000724501"/>
</dbReference>
<proteinExistence type="predicted"/>
<accession>A0A914RYY3</accession>
<evidence type="ECO:0000313" key="3">
    <source>
        <dbReference type="WBParaSite" id="PEQ_0000724501-mRNA-1"/>
    </source>
</evidence>
<sequence length="54" mass="6172">MLSIITIAWIFSSILSSFCVQFDNQIQEEPQVECGYDTITINICLNILTQVFVE</sequence>
<dbReference type="AlphaFoldDB" id="A0A914RYY3"/>
<dbReference type="Proteomes" id="UP000887564">
    <property type="component" value="Unplaced"/>
</dbReference>
<feature type="signal peptide" evidence="1">
    <location>
        <begin position="1"/>
        <end position="19"/>
    </location>
</feature>
<keyword evidence="1" id="KW-0732">Signal</keyword>
<organism evidence="2 3">
    <name type="scientific">Parascaris equorum</name>
    <name type="common">Equine roundworm</name>
    <dbReference type="NCBI Taxonomy" id="6256"/>
    <lineage>
        <taxon>Eukaryota</taxon>
        <taxon>Metazoa</taxon>
        <taxon>Ecdysozoa</taxon>
        <taxon>Nematoda</taxon>
        <taxon>Chromadorea</taxon>
        <taxon>Rhabditida</taxon>
        <taxon>Spirurina</taxon>
        <taxon>Ascaridomorpha</taxon>
        <taxon>Ascaridoidea</taxon>
        <taxon>Ascarididae</taxon>
        <taxon>Parascaris</taxon>
    </lineage>
</organism>